<keyword evidence="6" id="KW-0175">Coiled coil</keyword>
<evidence type="ECO:0000313" key="12">
    <source>
        <dbReference type="Proteomes" id="UP000278143"/>
    </source>
</evidence>
<keyword evidence="7" id="KW-0539">Nucleus</keyword>
<dbReference type="PANTHER" id="PTHR23105">
    <property type="entry name" value="RIBOSOMAL PROTEIN L7AE FAMILY MEMBER"/>
    <property type="match status" value="1"/>
</dbReference>
<evidence type="ECO:0000256" key="3">
    <source>
        <dbReference type="ARBA" id="ARBA00022553"/>
    </source>
</evidence>
<evidence type="ECO:0000256" key="10">
    <source>
        <dbReference type="ARBA" id="ARBA00070787"/>
    </source>
</evidence>
<dbReference type="InterPro" id="IPR028364">
    <property type="entry name" value="Ribosomal_uL1/biogenesis"/>
</dbReference>
<keyword evidence="11" id="KW-0687">Ribonucleoprotein</keyword>
<evidence type="ECO:0000256" key="1">
    <source>
        <dbReference type="ARBA" id="ARBA00004604"/>
    </source>
</evidence>
<name>A0A4P9Z0W1_9FUNG</name>
<evidence type="ECO:0000256" key="6">
    <source>
        <dbReference type="ARBA" id="ARBA00023054"/>
    </source>
</evidence>
<dbReference type="InterPro" id="IPR016095">
    <property type="entry name" value="Ribosomal_uL1_3-a/b-sand"/>
</dbReference>
<evidence type="ECO:0000313" key="11">
    <source>
        <dbReference type="EMBL" id="RKP25341.1"/>
    </source>
</evidence>
<comment type="similarity">
    <text evidence="9">Belongs to the universal ribosomal protein uL1 family. Highly divergent.</text>
</comment>
<dbReference type="SUPFAM" id="SSF56808">
    <property type="entry name" value="Ribosomal protein L1"/>
    <property type="match status" value="1"/>
</dbReference>
<dbReference type="GO" id="GO:0005730">
    <property type="term" value="C:nucleolus"/>
    <property type="evidence" value="ECO:0007669"/>
    <property type="project" value="UniProtKB-SubCell"/>
</dbReference>
<dbReference type="InterPro" id="IPR050257">
    <property type="entry name" value="eL8/uL1-like"/>
</dbReference>
<dbReference type="OrthoDB" id="10251727at2759"/>
<keyword evidence="3" id="KW-0597">Phosphoprotein</keyword>
<keyword evidence="12" id="KW-1185">Reference proteome</keyword>
<keyword evidence="5" id="KW-0007">Acetylation</keyword>
<dbReference type="CDD" id="cd00403">
    <property type="entry name" value="Ribosomal_L1"/>
    <property type="match status" value="1"/>
</dbReference>
<comment type="function">
    <text evidence="8">Regulates cellular senescence through inhibition of PTEN translation. Acts as a pro-apoptotic regulator in response to DNA damage.</text>
</comment>
<dbReference type="EMBL" id="KZ989787">
    <property type="protein sequence ID" value="RKP25341.1"/>
    <property type="molecule type" value="Genomic_DNA"/>
</dbReference>
<evidence type="ECO:0000256" key="7">
    <source>
        <dbReference type="ARBA" id="ARBA00023242"/>
    </source>
</evidence>
<accession>A0A4P9Z0W1</accession>
<dbReference type="Gene3D" id="3.30.190.20">
    <property type="match status" value="1"/>
</dbReference>
<dbReference type="AlphaFoldDB" id="A0A4P9Z0W1"/>
<proteinExistence type="inferred from homology"/>
<dbReference type="Gene3D" id="3.40.50.790">
    <property type="match status" value="1"/>
</dbReference>
<evidence type="ECO:0000256" key="5">
    <source>
        <dbReference type="ARBA" id="ARBA00022990"/>
    </source>
</evidence>
<keyword evidence="2" id="KW-1017">Isopeptide bond</keyword>
<dbReference type="Pfam" id="PF00687">
    <property type="entry name" value="Ribosomal_L1"/>
    <property type="match status" value="1"/>
</dbReference>
<feature type="non-terminal residue" evidence="11">
    <location>
        <position position="1"/>
    </location>
</feature>
<keyword evidence="11" id="KW-0689">Ribosomal protein</keyword>
<dbReference type="Proteomes" id="UP000278143">
    <property type="component" value="Unassembled WGS sequence"/>
</dbReference>
<comment type="subcellular location">
    <subcellularLocation>
        <location evidence="1">Nucleus</location>
        <location evidence="1">Nucleolus</location>
    </subcellularLocation>
</comment>
<dbReference type="GO" id="GO:0003723">
    <property type="term" value="F:RNA binding"/>
    <property type="evidence" value="ECO:0007669"/>
    <property type="project" value="InterPro"/>
</dbReference>
<evidence type="ECO:0000256" key="4">
    <source>
        <dbReference type="ARBA" id="ARBA00022843"/>
    </source>
</evidence>
<evidence type="ECO:0000256" key="8">
    <source>
        <dbReference type="ARBA" id="ARBA00054167"/>
    </source>
</evidence>
<sequence>EKKDAEKGAQLIEDETSIWLVVALKRMPEKGRVKPIRIPVKHTIAKEDARVCLFTRDSQQKYKDLLKEKEVQRVEKVIGLSKLRSKYKQYEAKRLLCSSYDLFLADAAIIPLLPRVLGKKFFEKKKLPIPVNMDKTNLKAEIMRACHSTYMSLSAGTCLSIRVGHSNMPAAQVADNIVHAVPAVVDHIPRKWKNILTLSIKTSESVSLPFYNAPLEEASASTATAPAAAAATTTTA</sequence>
<dbReference type="FunFam" id="3.40.50.790:FF:000004">
    <property type="entry name" value="Ribosomal L1 domain-containing 1-like 1"/>
    <property type="match status" value="1"/>
</dbReference>
<gene>
    <name evidence="11" type="ORF">SYNPS1DRAFT_15796</name>
</gene>
<dbReference type="GO" id="GO:0005840">
    <property type="term" value="C:ribosome"/>
    <property type="evidence" value="ECO:0007669"/>
    <property type="project" value="UniProtKB-KW"/>
</dbReference>
<organism evidence="11 12">
    <name type="scientific">Syncephalis pseudoplumigaleata</name>
    <dbReference type="NCBI Taxonomy" id="1712513"/>
    <lineage>
        <taxon>Eukaryota</taxon>
        <taxon>Fungi</taxon>
        <taxon>Fungi incertae sedis</taxon>
        <taxon>Zoopagomycota</taxon>
        <taxon>Zoopagomycotina</taxon>
        <taxon>Zoopagomycetes</taxon>
        <taxon>Zoopagales</taxon>
        <taxon>Piptocephalidaceae</taxon>
        <taxon>Syncephalis</taxon>
    </lineage>
</organism>
<evidence type="ECO:0000256" key="2">
    <source>
        <dbReference type="ARBA" id="ARBA00022499"/>
    </source>
</evidence>
<reference evidence="12" key="1">
    <citation type="journal article" date="2018" name="Nat. Microbiol.">
        <title>Leveraging single-cell genomics to expand the fungal tree of life.</title>
        <authorList>
            <person name="Ahrendt S.R."/>
            <person name="Quandt C.A."/>
            <person name="Ciobanu D."/>
            <person name="Clum A."/>
            <person name="Salamov A."/>
            <person name="Andreopoulos B."/>
            <person name="Cheng J.F."/>
            <person name="Woyke T."/>
            <person name="Pelin A."/>
            <person name="Henrissat B."/>
            <person name="Reynolds N.K."/>
            <person name="Benny G.L."/>
            <person name="Smith M.E."/>
            <person name="James T.Y."/>
            <person name="Grigoriev I.V."/>
        </authorList>
    </citation>
    <scope>NUCLEOTIDE SEQUENCE [LARGE SCALE GENOMIC DNA]</scope>
    <source>
        <strain evidence="12">Benny S71-1</strain>
    </source>
</reference>
<evidence type="ECO:0000256" key="9">
    <source>
        <dbReference type="ARBA" id="ARBA00061550"/>
    </source>
</evidence>
<dbReference type="InterPro" id="IPR023674">
    <property type="entry name" value="Ribosomal_uL1-like"/>
</dbReference>
<protein>
    <recommendedName>
        <fullName evidence="10">Ribosomal L1 domain-containing protein 1</fullName>
    </recommendedName>
</protein>
<keyword evidence="4" id="KW-0832">Ubl conjugation</keyword>